<organism evidence="1 2">
    <name type="scientific">Haloglomus irregulare</name>
    <dbReference type="NCBI Taxonomy" id="2234134"/>
    <lineage>
        <taxon>Archaea</taxon>
        <taxon>Methanobacteriati</taxon>
        <taxon>Methanobacteriota</taxon>
        <taxon>Stenosarchaea group</taxon>
        <taxon>Halobacteria</taxon>
        <taxon>Halobacteriales</taxon>
        <taxon>Natronomonadaceae</taxon>
        <taxon>Haloglomus</taxon>
    </lineage>
</organism>
<evidence type="ECO:0000313" key="1">
    <source>
        <dbReference type="EMBL" id="TSD14746.1"/>
    </source>
</evidence>
<dbReference type="EMBL" id="QMDX01000003">
    <property type="protein sequence ID" value="TSD14746.1"/>
    <property type="molecule type" value="Genomic_DNA"/>
</dbReference>
<gene>
    <name evidence="1" type="ORF">DP107_07180</name>
</gene>
<dbReference type="Pfam" id="PF23922">
    <property type="entry name" value="DUF7261"/>
    <property type="match status" value="1"/>
</dbReference>
<comment type="caution">
    <text evidence="1">The sequence shown here is derived from an EMBL/GenBank/DDBJ whole genome shotgun (WGS) entry which is preliminary data.</text>
</comment>
<sequence>MPEPPSGSGAERPERAQLVLAAAALIALALVPVAVAHVQLGYHPDVAASTDYDGHSANAERFLERAVHEAGANATGRPWSERDRAVGAVREDLAPRLDTLEASQVTEGVAYTTRYNRSAAEGWGATNCPGGSGRQFGPCVADRGVVVQERAGVTVVLAVALDVEVTTPRGYRDLTFVVRVVG</sequence>
<dbReference type="RefSeq" id="WP_144261464.1">
    <property type="nucleotide sequence ID" value="NZ_QMDX01000003.1"/>
</dbReference>
<evidence type="ECO:0000313" key="2">
    <source>
        <dbReference type="Proteomes" id="UP000319894"/>
    </source>
</evidence>
<proteinExistence type="predicted"/>
<name>A0A554NBI1_9EURY</name>
<dbReference type="InParanoid" id="A0A554NBI1"/>
<dbReference type="Proteomes" id="UP000319894">
    <property type="component" value="Unassembled WGS sequence"/>
</dbReference>
<dbReference type="AlphaFoldDB" id="A0A554NBI1"/>
<dbReference type="InterPro" id="IPR055685">
    <property type="entry name" value="DUF7261"/>
</dbReference>
<protein>
    <submittedName>
        <fullName evidence="1">Uncharacterized protein</fullName>
    </submittedName>
</protein>
<dbReference type="OrthoDB" id="307144at2157"/>
<reference evidence="1 2" key="1">
    <citation type="submission" date="2018-06" db="EMBL/GenBank/DDBJ databases">
        <title>Natronomonas sp. F16-60 a new haloarchaeon isolated from a solar saltern of Isla Cristina, Huelva, Spain.</title>
        <authorList>
            <person name="Duran-Viseras A."/>
            <person name="Sanchez-Porro C."/>
            <person name="Ventosa A."/>
        </authorList>
    </citation>
    <scope>NUCLEOTIDE SEQUENCE [LARGE SCALE GENOMIC DNA]</scope>
    <source>
        <strain evidence="1 2">F16-60</strain>
    </source>
</reference>
<accession>A0A554NBI1</accession>
<keyword evidence="2" id="KW-1185">Reference proteome</keyword>